<proteinExistence type="predicted"/>
<reference evidence="2 3" key="1">
    <citation type="journal article" date="2019" name="Int. J. Syst. Evol. Microbiol.">
        <title>Capsulimonas corticalis gen. nov., sp. nov., an aerobic capsulated bacterium, of a novel bacterial order, Capsulimonadales ord. nov., of the class Armatimonadia of the phylum Armatimonadetes.</title>
        <authorList>
            <person name="Li J."/>
            <person name="Kudo C."/>
            <person name="Tonouchi A."/>
        </authorList>
    </citation>
    <scope>NUCLEOTIDE SEQUENCE [LARGE SCALE GENOMIC DNA]</scope>
    <source>
        <strain evidence="2 3">AX-7</strain>
    </source>
</reference>
<name>A0A402D5A9_9BACT</name>
<feature type="region of interest" description="Disordered" evidence="1">
    <location>
        <begin position="172"/>
        <end position="248"/>
    </location>
</feature>
<dbReference type="AlphaFoldDB" id="A0A402D5A9"/>
<evidence type="ECO:0000313" key="3">
    <source>
        <dbReference type="Proteomes" id="UP000287394"/>
    </source>
</evidence>
<feature type="compositionally biased region" description="Basic and acidic residues" evidence="1">
    <location>
        <begin position="211"/>
        <end position="225"/>
    </location>
</feature>
<gene>
    <name evidence="2" type="ORF">CCAX7_46200</name>
</gene>
<dbReference type="RefSeq" id="WP_125206325.1">
    <property type="nucleotide sequence ID" value="NZ_AP025739.1"/>
</dbReference>
<sequence>MDAMTARYYGELAQYFKSVESQDRVTEREIDEFAVAYWGEAVRELDTKREGALEAIGSLIPNTELKSAAETKINQYFDERRAVFENHFEAAVDAFRQDYTRDHPATPNNDPKERLSGSVDRYAFKPFHSEPRVEFLRDDERRAEARVNPEMIVANVTRPNEFQNGRVIEHTPPITPAQTAGQPPPLEPKPGFRPPLDFIQRHGGQDAAVPRQHESWEELCARKMQESQAQPPEHEQEKVRELGRSLER</sequence>
<dbReference type="KEGG" id="ccot:CCAX7_46200"/>
<organism evidence="2 3">
    <name type="scientific">Capsulimonas corticalis</name>
    <dbReference type="NCBI Taxonomy" id="2219043"/>
    <lineage>
        <taxon>Bacteria</taxon>
        <taxon>Bacillati</taxon>
        <taxon>Armatimonadota</taxon>
        <taxon>Armatimonadia</taxon>
        <taxon>Capsulimonadales</taxon>
        <taxon>Capsulimonadaceae</taxon>
        <taxon>Capsulimonas</taxon>
    </lineage>
</organism>
<keyword evidence="3" id="KW-1185">Reference proteome</keyword>
<evidence type="ECO:0000313" key="2">
    <source>
        <dbReference type="EMBL" id="BDI32569.1"/>
    </source>
</evidence>
<accession>A0A402D5A9</accession>
<feature type="compositionally biased region" description="Pro residues" evidence="1">
    <location>
        <begin position="182"/>
        <end position="193"/>
    </location>
</feature>
<evidence type="ECO:0000256" key="1">
    <source>
        <dbReference type="SAM" id="MobiDB-lite"/>
    </source>
</evidence>
<dbReference type="Proteomes" id="UP000287394">
    <property type="component" value="Chromosome"/>
</dbReference>
<feature type="compositionally biased region" description="Basic and acidic residues" evidence="1">
    <location>
        <begin position="232"/>
        <end position="248"/>
    </location>
</feature>
<dbReference type="EMBL" id="AP025739">
    <property type="protein sequence ID" value="BDI32569.1"/>
    <property type="molecule type" value="Genomic_DNA"/>
</dbReference>
<protein>
    <submittedName>
        <fullName evidence="2">Uncharacterized protein</fullName>
    </submittedName>
</protein>